<name>A0ABN9YDV0_9DINO</name>
<reference evidence="2" key="1">
    <citation type="submission" date="2023-10" db="EMBL/GenBank/DDBJ databases">
        <authorList>
            <person name="Chen Y."/>
            <person name="Shah S."/>
            <person name="Dougan E. K."/>
            <person name="Thang M."/>
            <person name="Chan C."/>
        </authorList>
    </citation>
    <scope>NUCLEOTIDE SEQUENCE [LARGE SCALE GENOMIC DNA]</scope>
</reference>
<evidence type="ECO:0000256" key="1">
    <source>
        <dbReference type="SAM" id="MobiDB-lite"/>
    </source>
</evidence>
<feature type="region of interest" description="Disordered" evidence="1">
    <location>
        <begin position="1"/>
        <end position="110"/>
    </location>
</feature>
<keyword evidence="3" id="KW-1185">Reference proteome</keyword>
<dbReference type="Proteomes" id="UP001189429">
    <property type="component" value="Unassembled WGS sequence"/>
</dbReference>
<organism evidence="2 3">
    <name type="scientific">Prorocentrum cordatum</name>
    <dbReference type="NCBI Taxonomy" id="2364126"/>
    <lineage>
        <taxon>Eukaryota</taxon>
        <taxon>Sar</taxon>
        <taxon>Alveolata</taxon>
        <taxon>Dinophyceae</taxon>
        <taxon>Prorocentrales</taxon>
        <taxon>Prorocentraceae</taxon>
        <taxon>Prorocentrum</taxon>
    </lineage>
</organism>
<dbReference type="EMBL" id="CAUYUJ010022503">
    <property type="protein sequence ID" value="CAK0910985.1"/>
    <property type="molecule type" value="Genomic_DNA"/>
</dbReference>
<sequence>MGWHEVLTGAASAPRLRAPNGTARRDHSETWPIAGSSSAHRAAASPHSGPARRAGGERSRRHGWNGGGGGSDRPGRGAAENSVEALARPPSARAASRQPHPSQSPSVAFSKVCVLPRKKHADGAVQPP</sequence>
<gene>
    <name evidence="2" type="ORF">PCOR1329_LOCUS84996</name>
</gene>
<feature type="compositionally biased region" description="Low complexity" evidence="1">
    <location>
        <begin position="87"/>
        <end position="101"/>
    </location>
</feature>
<comment type="caution">
    <text evidence="2">The sequence shown here is derived from an EMBL/GenBank/DDBJ whole genome shotgun (WGS) entry which is preliminary data.</text>
</comment>
<proteinExistence type="predicted"/>
<accession>A0ABN9YDV0</accession>
<evidence type="ECO:0008006" key="4">
    <source>
        <dbReference type="Google" id="ProtNLM"/>
    </source>
</evidence>
<evidence type="ECO:0000313" key="3">
    <source>
        <dbReference type="Proteomes" id="UP001189429"/>
    </source>
</evidence>
<evidence type="ECO:0000313" key="2">
    <source>
        <dbReference type="EMBL" id="CAK0910985.1"/>
    </source>
</evidence>
<feature type="compositionally biased region" description="Low complexity" evidence="1">
    <location>
        <begin position="34"/>
        <end position="53"/>
    </location>
</feature>
<protein>
    <recommendedName>
        <fullName evidence="4">RNA helicase</fullName>
    </recommendedName>
</protein>